<dbReference type="RefSeq" id="WP_304419881.1">
    <property type="nucleotide sequence ID" value="NZ_JANCMU010000001.1"/>
</dbReference>
<dbReference type="Gene3D" id="1.20.1050.40">
    <property type="entry name" value="Endopeptidase. Chain P, domain 1"/>
    <property type="match status" value="1"/>
</dbReference>
<dbReference type="InterPro" id="IPR034005">
    <property type="entry name" value="M3A_DCP"/>
</dbReference>
<dbReference type="InterPro" id="IPR024077">
    <property type="entry name" value="Neurolysin/TOP_dom2"/>
</dbReference>
<evidence type="ECO:0000259" key="11">
    <source>
        <dbReference type="Pfam" id="PF19310"/>
    </source>
</evidence>
<reference evidence="12" key="1">
    <citation type="submission" date="2022-07" db="EMBL/GenBank/DDBJ databases">
        <title>Description and genome-wide analysis of Profundicola chukchiensis gen. nov., sp. nov., marine bacteria isolated from bottom sediments of the Chukchi Sea.</title>
        <authorList>
            <person name="Romanenko L."/>
            <person name="Otstavnykh N."/>
            <person name="Kurilenko V."/>
            <person name="Eremeev V."/>
            <person name="Velansky P."/>
            <person name="Mikhailov V."/>
            <person name="Isaeva M."/>
        </authorList>
    </citation>
    <scope>NUCLEOTIDE SEQUENCE</scope>
    <source>
        <strain evidence="12">KMM 9713</strain>
    </source>
</reference>
<dbReference type="Pfam" id="PF19310">
    <property type="entry name" value="TOP_N"/>
    <property type="match status" value="1"/>
</dbReference>
<proteinExistence type="inferred from homology"/>
<evidence type="ECO:0000256" key="5">
    <source>
        <dbReference type="ARBA" id="ARBA00022833"/>
    </source>
</evidence>
<sequence>MNPLLDQPFSTPFQTPPFSKFSTADFKPAIEKAIEEAKEEIKAIVDNTASPSFENTIEALTLSGEKLDRITSIFFNLNSAETNKEIQKTAQEVSPLLSEFSNDIVLNENLFSRIKSVYDHKESFNLNEEQQELLRKTFRRFTRNGANLSEEDKTTLREIDKKLSKLSLQFGENVLAETNDYQLHITNQADLAGLPDYAMDMAQQEAEKRGLEGWVFTLHMPSYLAFQKFADQRELREKLYKASGAKAFQDNERNNENIIKEIVSLRYQRAQLLGYKTHADFVLEERMAKSPQKVLDFLNDLLEQSIEFAKKDIQSLAEYAEKTDGIKELMPWDHAYYAEKVKKEQFDLSDEELKPYFELNAVLQGAFSIAQKLYDISFVPNQQIETYHPDVKVFEVKDSTNETIGIFYTDFFPREGKRAGAWMTNYRNGSKMNGVHKIPQISIVCNFTQPTKDKPSLLTFNELTTLFHEFGHALHGLLANTQYEALAGTQVSWDFVELPSQFMENYCYEPEALALFAKHYETGEVIPQALIDKIIAAAQFLEGYQMSRQISFGKLDMAWHAVEISDIEDVDAYEIKAFEGTQVYPKVEGTNMSTAFSHIFQGGYSSGYYSYKWAEVLDADAFDYFKQNGIFDKATANKFKTLLTSGGTVDPMVLYKNFRGREPQQDALLKRVGIKS</sequence>
<comment type="catalytic activity">
    <reaction evidence="7">
        <text>Hydrolysis of oligopeptides, with broad specificity. Gly or Ala commonly occur as P1 or P1' residues, but more distant residues are also important, as is shown by the fact that Z-Gly-Pro-Gly-|-Gly-Pro-Ala is cleaved, but not Z-(Gly)(5).</text>
        <dbReference type="EC" id="3.4.24.70"/>
    </reaction>
</comment>
<dbReference type="InterPro" id="IPR001567">
    <property type="entry name" value="Pept_M3A_M3B_dom"/>
</dbReference>
<feature type="domain" description="Peptidase M3A/M3B catalytic" evidence="10">
    <location>
        <begin position="230"/>
        <end position="673"/>
    </location>
</feature>
<evidence type="ECO:0000313" key="12">
    <source>
        <dbReference type="EMBL" id="MDG4945178.1"/>
    </source>
</evidence>
<dbReference type="AlphaFoldDB" id="A0A9X4RTM4"/>
<keyword evidence="6 9" id="KW-0482">Metalloprotease</keyword>
<dbReference type="PANTHER" id="PTHR43660">
    <property type="entry name" value="DIPEPTIDYL CARBOXYPEPTIDASE"/>
    <property type="match status" value="1"/>
</dbReference>
<evidence type="ECO:0000256" key="4">
    <source>
        <dbReference type="ARBA" id="ARBA00022801"/>
    </source>
</evidence>
<organism evidence="12 13">
    <name type="scientific">Profundicola chukchiensis</name>
    <dbReference type="NCBI Taxonomy" id="2961959"/>
    <lineage>
        <taxon>Bacteria</taxon>
        <taxon>Pseudomonadati</taxon>
        <taxon>Bacteroidota</taxon>
        <taxon>Flavobacteriia</taxon>
        <taxon>Flavobacteriales</taxon>
        <taxon>Weeksellaceae</taxon>
        <taxon>Profundicola</taxon>
    </lineage>
</organism>
<keyword evidence="13" id="KW-1185">Reference proteome</keyword>
<dbReference type="Pfam" id="PF01432">
    <property type="entry name" value="Peptidase_M3"/>
    <property type="match status" value="1"/>
</dbReference>
<dbReference type="GO" id="GO:0046872">
    <property type="term" value="F:metal ion binding"/>
    <property type="evidence" value="ECO:0007669"/>
    <property type="project" value="UniProtKB-UniRule"/>
</dbReference>
<dbReference type="PANTHER" id="PTHR43660:SF1">
    <property type="entry name" value="DIPEPTIDYL CARBOXYPEPTIDASE"/>
    <property type="match status" value="1"/>
</dbReference>
<comment type="caution">
    <text evidence="12">The sequence shown here is derived from an EMBL/GenBank/DDBJ whole genome shotgun (WGS) entry which is preliminary data.</text>
</comment>
<evidence type="ECO:0000313" key="13">
    <source>
        <dbReference type="Proteomes" id="UP001152599"/>
    </source>
</evidence>
<dbReference type="FunFam" id="3.40.390.10:FF:000009">
    <property type="entry name" value="Oligopeptidase A"/>
    <property type="match status" value="1"/>
</dbReference>
<dbReference type="Proteomes" id="UP001152599">
    <property type="component" value="Unassembled WGS sequence"/>
</dbReference>
<dbReference type="CDD" id="cd06456">
    <property type="entry name" value="M3A_DCP"/>
    <property type="match status" value="1"/>
</dbReference>
<dbReference type="Gene3D" id="1.10.1370.10">
    <property type="entry name" value="Neurolysin, domain 3"/>
    <property type="match status" value="1"/>
</dbReference>
<gene>
    <name evidence="12" type="ORF">NMK71_02025</name>
</gene>
<dbReference type="EC" id="3.4.24.70" evidence="8"/>
<dbReference type="SUPFAM" id="SSF55486">
    <property type="entry name" value="Metalloproteases ('zincins'), catalytic domain"/>
    <property type="match status" value="1"/>
</dbReference>
<evidence type="ECO:0000256" key="8">
    <source>
        <dbReference type="ARBA" id="ARBA00026100"/>
    </source>
</evidence>
<evidence type="ECO:0000256" key="7">
    <source>
        <dbReference type="ARBA" id="ARBA00024603"/>
    </source>
</evidence>
<evidence type="ECO:0000256" key="3">
    <source>
        <dbReference type="ARBA" id="ARBA00022723"/>
    </source>
</evidence>
<dbReference type="InterPro" id="IPR024080">
    <property type="entry name" value="Neurolysin/TOP_N"/>
</dbReference>
<dbReference type="GO" id="GO:0005829">
    <property type="term" value="C:cytosol"/>
    <property type="evidence" value="ECO:0007669"/>
    <property type="project" value="TreeGrafter"/>
</dbReference>
<protein>
    <recommendedName>
        <fullName evidence="8">oligopeptidase A</fullName>
        <ecNumber evidence="8">3.4.24.70</ecNumber>
    </recommendedName>
</protein>
<dbReference type="GO" id="GO:0004222">
    <property type="term" value="F:metalloendopeptidase activity"/>
    <property type="evidence" value="ECO:0007669"/>
    <property type="project" value="UniProtKB-EC"/>
</dbReference>
<keyword evidence="3 9" id="KW-0479">Metal-binding</keyword>
<dbReference type="InterPro" id="IPR024079">
    <property type="entry name" value="MetalloPept_cat_dom_sf"/>
</dbReference>
<keyword evidence="4 9" id="KW-0378">Hydrolase</keyword>
<comment type="similarity">
    <text evidence="1 9">Belongs to the peptidase M3 family.</text>
</comment>
<evidence type="ECO:0000256" key="2">
    <source>
        <dbReference type="ARBA" id="ARBA00022670"/>
    </source>
</evidence>
<dbReference type="InterPro" id="IPR045090">
    <property type="entry name" value="Pept_M3A_M3B"/>
</dbReference>
<dbReference type="GO" id="GO:0006508">
    <property type="term" value="P:proteolysis"/>
    <property type="evidence" value="ECO:0007669"/>
    <property type="project" value="UniProtKB-KW"/>
</dbReference>
<dbReference type="EMBL" id="JANCMU010000001">
    <property type="protein sequence ID" value="MDG4945178.1"/>
    <property type="molecule type" value="Genomic_DNA"/>
</dbReference>
<feature type="domain" description="Oligopeptidase A N-terminal" evidence="11">
    <location>
        <begin position="31"/>
        <end position="153"/>
    </location>
</feature>
<evidence type="ECO:0000256" key="6">
    <source>
        <dbReference type="ARBA" id="ARBA00023049"/>
    </source>
</evidence>
<dbReference type="Gene3D" id="3.40.390.10">
    <property type="entry name" value="Collagenase (Catalytic Domain)"/>
    <property type="match status" value="1"/>
</dbReference>
<keyword evidence="5 9" id="KW-0862">Zinc</keyword>
<keyword evidence="2 9" id="KW-0645">Protease</keyword>
<accession>A0A9X4RTM4</accession>
<dbReference type="InterPro" id="IPR045666">
    <property type="entry name" value="OpdA_N"/>
</dbReference>
<name>A0A9X4RTM4_9FLAO</name>
<evidence type="ECO:0000256" key="9">
    <source>
        <dbReference type="RuleBase" id="RU003435"/>
    </source>
</evidence>
<comment type="cofactor">
    <cofactor evidence="9">
        <name>Zn(2+)</name>
        <dbReference type="ChEBI" id="CHEBI:29105"/>
    </cofactor>
    <text evidence="9">Binds 1 zinc ion.</text>
</comment>
<evidence type="ECO:0000259" key="10">
    <source>
        <dbReference type="Pfam" id="PF01432"/>
    </source>
</evidence>
<dbReference type="GO" id="GO:0004180">
    <property type="term" value="F:carboxypeptidase activity"/>
    <property type="evidence" value="ECO:0007669"/>
    <property type="project" value="TreeGrafter"/>
</dbReference>
<evidence type="ECO:0000256" key="1">
    <source>
        <dbReference type="ARBA" id="ARBA00006040"/>
    </source>
</evidence>